<reference evidence="3" key="1">
    <citation type="journal article" date="2019" name="Int. J. Syst. Evol. Microbiol.">
        <title>The Global Catalogue of Microorganisms (GCM) 10K type strain sequencing project: providing services to taxonomists for standard genome sequencing and annotation.</title>
        <authorList>
            <consortium name="The Broad Institute Genomics Platform"/>
            <consortium name="The Broad Institute Genome Sequencing Center for Infectious Disease"/>
            <person name="Wu L."/>
            <person name="Ma J."/>
        </authorList>
    </citation>
    <scope>NUCLEOTIDE SEQUENCE [LARGE SCALE GENOMIC DNA]</scope>
    <source>
        <strain evidence="3">KCTC 52042</strain>
    </source>
</reference>
<evidence type="ECO:0008006" key="4">
    <source>
        <dbReference type="Google" id="ProtNLM"/>
    </source>
</evidence>
<evidence type="ECO:0000256" key="1">
    <source>
        <dbReference type="SAM" id="Phobius"/>
    </source>
</evidence>
<keyword evidence="1" id="KW-1133">Transmembrane helix</keyword>
<keyword evidence="1" id="KW-0472">Membrane</keyword>
<evidence type="ECO:0000313" key="3">
    <source>
        <dbReference type="Proteomes" id="UP001597460"/>
    </source>
</evidence>
<feature type="transmembrane region" description="Helical" evidence="1">
    <location>
        <begin position="82"/>
        <end position="101"/>
    </location>
</feature>
<evidence type="ECO:0000313" key="2">
    <source>
        <dbReference type="EMBL" id="MFD2531977.1"/>
    </source>
</evidence>
<dbReference type="EMBL" id="JBHULI010000022">
    <property type="protein sequence ID" value="MFD2531977.1"/>
    <property type="molecule type" value="Genomic_DNA"/>
</dbReference>
<comment type="caution">
    <text evidence="2">The sequence shown here is derived from an EMBL/GenBank/DDBJ whole genome shotgun (WGS) entry which is preliminary data.</text>
</comment>
<protein>
    <recommendedName>
        <fullName evidence="4">AhpC/TSA family protein</fullName>
    </recommendedName>
</protein>
<feature type="transmembrane region" description="Helical" evidence="1">
    <location>
        <begin position="20"/>
        <end position="39"/>
    </location>
</feature>
<organism evidence="2 3">
    <name type="scientific">Gracilimonas halophila</name>
    <dbReference type="NCBI Taxonomy" id="1834464"/>
    <lineage>
        <taxon>Bacteria</taxon>
        <taxon>Pseudomonadati</taxon>
        <taxon>Balneolota</taxon>
        <taxon>Balneolia</taxon>
        <taxon>Balneolales</taxon>
        <taxon>Balneolaceae</taxon>
        <taxon>Gracilimonas</taxon>
    </lineage>
</organism>
<sequence>MKIIEVGFLTLIIKKLKEFIKYSLSTILLVLSVVLFYNYNFGEPDLSADQQIGMSYATHVNIDDSDFEHIFWEIDKVSANKIYPVIILTTAACYLCLNNVVEFSELLKNDTTFAEPILVFFEENDIEVNKFIRLTELDIPYKNLTNSNLNGHFTNEKQNLIFVDKRDNLIFYNFPIPNSIMLPERKIRIIQQAREAWR</sequence>
<keyword evidence="1" id="KW-0812">Transmembrane</keyword>
<keyword evidence="3" id="KW-1185">Reference proteome</keyword>
<proteinExistence type="predicted"/>
<gene>
    <name evidence="2" type="ORF">ACFSVN_05935</name>
</gene>
<name>A0ABW5JK45_9BACT</name>
<accession>A0ABW5JK45</accession>
<dbReference type="Proteomes" id="UP001597460">
    <property type="component" value="Unassembled WGS sequence"/>
</dbReference>